<evidence type="ECO:0000256" key="1">
    <source>
        <dbReference type="SAM" id="MobiDB-lite"/>
    </source>
</evidence>
<keyword evidence="3" id="KW-1185">Reference proteome</keyword>
<evidence type="ECO:0000313" key="2">
    <source>
        <dbReference type="EMBL" id="KAF0894541.1"/>
    </source>
</evidence>
<proteinExistence type="predicted"/>
<reference evidence="2 3" key="1">
    <citation type="submission" date="2019-11" db="EMBL/GenBank/DDBJ databases">
        <title>Whole genome sequence of Oryza granulata.</title>
        <authorList>
            <person name="Li W."/>
        </authorList>
    </citation>
    <scope>NUCLEOTIDE SEQUENCE [LARGE SCALE GENOMIC DNA]</scope>
    <source>
        <strain evidence="3">cv. Menghai</strain>
        <tissue evidence="2">Leaf</tissue>
    </source>
</reference>
<organism evidence="2 3">
    <name type="scientific">Oryza meyeriana var. granulata</name>
    <dbReference type="NCBI Taxonomy" id="110450"/>
    <lineage>
        <taxon>Eukaryota</taxon>
        <taxon>Viridiplantae</taxon>
        <taxon>Streptophyta</taxon>
        <taxon>Embryophyta</taxon>
        <taxon>Tracheophyta</taxon>
        <taxon>Spermatophyta</taxon>
        <taxon>Magnoliopsida</taxon>
        <taxon>Liliopsida</taxon>
        <taxon>Poales</taxon>
        <taxon>Poaceae</taxon>
        <taxon>BOP clade</taxon>
        <taxon>Oryzoideae</taxon>
        <taxon>Oryzeae</taxon>
        <taxon>Oryzinae</taxon>
        <taxon>Oryza</taxon>
        <taxon>Oryza meyeriana</taxon>
    </lineage>
</organism>
<sequence>MARGKRRNPRPWGTLVDGGSKESDYQRIEEGVSSMSRGSVHRRRGQTTARVSFCGLSTQPFGWVSI</sequence>
<gene>
    <name evidence="2" type="ORF">E2562_001844</name>
</gene>
<protein>
    <submittedName>
        <fullName evidence="2">Uncharacterized protein</fullName>
    </submittedName>
</protein>
<name>A0A6G1C3E1_9ORYZ</name>
<dbReference type="Proteomes" id="UP000479710">
    <property type="component" value="Unassembled WGS sequence"/>
</dbReference>
<feature type="region of interest" description="Disordered" evidence="1">
    <location>
        <begin position="1"/>
        <end position="24"/>
    </location>
</feature>
<dbReference type="AlphaFoldDB" id="A0A6G1C3E1"/>
<evidence type="ECO:0000313" key="3">
    <source>
        <dbReference type="Proteomes" id="UP000479710"/>
    </source>
</evidence>
<accession>A0A6G1C3E1</accession>
<comment type="caution">
    <text evidence="2">The sequence shown here is derived from an EMBL/GenBank/DDBJ whole genome shotgun (WGS) entry which is preliminary data.</text>
</comment>
<dbReference type="EMBL" id="SPHZ02000010">
    <property type="protein sequence ID" value="KAF0894541.1"/>
    <property type="molecule type" value="Genomic_DNA"/>
</dbReference>